<evidence type="ECO:0000256" key="4">
    <source>
        <dbReference type="ARBA" id="ARBA00023014"/>
    </source>
</evidence>
<keyword evidence="7" id="KW-1185">Reference proteome</keyword>
<gene>
    <name evidence="6" type="ORF">ABID19_005001</name>
</gene>
<evidence type="ECO:0000313" key="6">
    <source>
        <dbReference type="EMBL" id="MET3581943.1"/>
    </source>
</evidence>
<keyword evidence="2" id="KW-0479">Metal-binding</keyword>
<keyword evidence="1" id="KW-0001">2Fe-2S</keyword>
<keyword evidence="4" id="KW-0411">Iron-sulfur</keyword>
<keyword evidence="3" id="KW-0408">Iron</keyword>
<dbReference type="EMBL" id="JBEPMC010000010">
    <property type="protein sequence ID" value="MET3581943.1"/>
    <property type="molecule type" value="Genomic_DNA"/>
</dbReference>
<sequence>MAQKTYVCRVDEIEIGSPYIAKIRSFSVGVFRVGDSFHALLNVCPHRGAPLCEGPQCGTTAPVDLAEFIYHRENEIVRCAWHGWEFDIKSGTALVNPSVRARTFPVTIEADSVYVTA</sequence>
<dbReference type="SUPFAM" id="SSF50022">
    <property type="entry name" value="ISP domain"/>
    <property type="match status" value="1"/>
</dbReference>
<dbReference type="PROSITE" id="PS51296">
    <property type="entry name" value="RIESKE"/>
    <property type="match status" value="1"/>
</dbReference>
<evidence type="ECO:0000256" key="2">
    <source>
        <dbReference type="ARBA" id="ARBA00022723"/>
    </source>
</evidence>
<dbReference type="InterPro" id="IPR036922">
    <property type="entry name" value="Rieske_2Fe-2S_sf"/>
</dbReference>
<comment type="caution">
    <text evidence="6">The sequence shown here is derived from an EMBL/GenBank/DDBJ whole genome shotgun (WGS) entry which is preliminary data.</text>
</comment>
<feature type="domain" description="Rieske" evidence="5">
    <location>
        <begin position="5"/>
        <end position="115"/>
    </location>
</feature>
<proteinExistence type="predicted"/>
<evidence type="ECO:0000256" key="1">
    <source>
        <dbReference type="ARBA" id="ARBA00022714"/>
    </source>
</evidence>
<evidence type="ECO:0000313" key="7">
    <source>
        <dbReference type="Proteomes" id="UP001549204"/>
    </source>
</evidence>
<dbReference type="Gene3D" id="2.102.10.10">
    <property type="entry name" value="Rieske [2Fe-2S] iron-sulphur domain"/>
    <property type="match status" value="1"/>
</dbReference>
<dbReference type="RefSeq" id="WP_354493510.1">
    <property type="nucleotide sequence ID" value="NZ_JBEPMC010000010.1"/>
</dbReference>
<dbReference type="Proteomes" id="UP001549204">
    <property type="component" value="Unassembled WGS sequence"/>
</dbReference>
<dbReference type="PANTHER" id="PTHR21496:SF23">
    <property type="entry name" value="3-PHENYLPROPIONATE_CINNAMIC ACID DIOXYGENASE FERREDOXIN SUBUNIT"/>
    <property type="match status" value="1"/>
</dbReference>
<organism evidence="6 7">
    <name type="scientific">Mesorhizobium robiniae</name>
    <dbReference type="NCBI Taxonomy" id="559315"/>
    <lineage>
        <taxon>Bacteria</taxon>
        <taxon>Pseudomonadati</taxon>
        <taxon>Pseudomonadota</taxon>
        <taxon>Alphaproteobacteria</taxon>
        <taxon>Hyphomicrobiales</taxon>
        <taxon>Phyllobacteriaceae</taxon>
        <taxon>Mesorhizobium</taxon>
    </lineage>
</organism>
<reference evidence="6 7" key="1">
    <citation type="submission" date="2024-06" db="EMBL/GenBank/DDBJ databases">
        <title>Genomic Encyclopedia of Type Strains, Phase IV (KMG-IV): sequencing the most valuable type-strain genomes for metagenomic binning, comparative biology and taxonomic classification.</title>
        <authorList>
            <person name="Goeker M."/>
        </authorList>
    </citation>
    <scope>NUCLEOTIDE SEQUENCE [LARGE SCALE GENOMIC DNA]</scope>
    <source>
        <strain evidence="6 7">DSM 100022</strain>
    </source>
</reference>
<protein>
    <submittedName>
        <fullName evidence="6">Nitrite reductase/ring-hydroxylating ferredoxin subunit</fullName>
    </submittedName>
</protein>
<dbReference type="Pfam" id="PF00355">
    <property type="entry name" value="Rieske"/>
    <property type="match status" value="1"/>
</dbReference>
<dbReference type="PANTHER" id="PTHR21496">
    <property type="entry name" value="FERREDOXIN-RELATED"/>
    <property type="match status" value="1"/>
</dbReference>
<evidence type="ECO:0000256" key="3">
    <source>
        <dbReference type="ARBA" id="ARBA00023004"/>
    </source>
</evidence>
<name>A0ABV2GUG7_9HYPH</name>
<accession>A0ABV2GUG7</accession>
<evidence type="ECO:0000259" key="5">
    <source>
        <dbReference type="PROSITE" id="PS51296"/>
    </source>
</evidence>
<dbReference type="InterPro" id="IPR017941">
    <property type="entry name" value="Rieske_2Fe-2S"/>
</dbReference>